<name>A0A1T4WYT0_9GAMM</name>
<feature type="signal peptide" evidence="1">
    <location>
        <begin position="1"/>
        <end position="19"/>
    </location>
</feature>
<dbReference type="RefSeq" id="WP_078922716.1">
    <property type="nucleotide sequence ID" value="NZ_FUYB01000010.1"/>
</dbReference>
<reference evidence="2 3" key="1">
    <citation type="submission" date="2017-02" db="EMBL/GenBank/DDBJ databases">
        <authorList>
            <person name="Peterson S.W."/>
        </authorList>
    </citation>
    <scope>NUCLEOTIDE SEQUENCE [LARGE SCALE GENOMIC DNA]</scope>
    <source>
        <strain evidence="2 3">ATCC 49788</strain>
    </source>
</reference>
<accession>A0A1T4WYT0</accession>
<dbReference type="AlphaFoldDB" id="A0A1T4WYT0"/>
<protein>
    <submittedName>
        <fullName evidence="2">Uncharacterized protein</fullName>
    </submittedName>
</protein>
<dbReference type="STRING" id="92487.SAMN02745130_02231"/>
<dbReference type="EMBL" id="FUYB01000010">
    <property type="protein sequence ID" value="SKA82005.1"/>
    <property type="molecule type" value="Genomic_DNA"/>
</dbReference>
<evidence type="ECO:0000313" key="3">
    <source>
        <dbReference type="Proteomes" id="UP000190460"/>
    </source>
</evidence>
<gene>
    <name evidence="2" type="ORF">SAMN02745130_02231</name>
</gene>
<evidence type="ECO:0000256" key="1">
    <source>
        <dbReference type="SAM" id="SignalP"/>
    </source>
</evidence>
<keyword evidence="3" id="KW-1185">Reference proteome</keyword>
<dbReference type="Proteomes" id="UP000190460">
    <property type="component" value="Unassembled WGS sequence"/>
</dbReference>
<sequence length="88" mass="10263">MKKFGLFTVLLLLAGAAVAWSPWSPWYPTKWEAEKFAVASCKDHYGYACAVYECQKRYYNYAYEWRCAAKQAYTPPAHYNTPYKPPAY</sequence>
<keyword evidence="1" id="KW-0732">Signal</keyword>
<organism evidence="2 3">
    <name type="scientific">Thiothrix eikelboomii</name>
    <dbReference type="NCBI Taxonomy" id="92487"/>
    <lineage>
        <taxon>Bacteria</taxon>
        <taxon>Pseudomonadati</taxon>
        <taxon>Pseudomonadota</taxon>
        <taxon>Gammaproteobacteria</taxon>
        <taxon>Thiotrichales</taxon>
        <taxon>Thiotrichaceae</taxon>
        <taxon>Thiothrix</taxon>
    </lineage>
</organism>
<feature type="chain" id="PRO_5012007113" evidence="1">
    <location>
        <begin position="20"/>
        <end position="88"/>
    </location>
</feature>
<evidence type="ECO:0000313" key="2">
    <source>
        <dbReference type="EMBL" id="SKA82005.1"/>
    </source>
</evidence>
<proteinExistence type="predicted"/>